<organism evidence="1">
    <name type="scientific">bioreactor metagenome</name>
    <dbReference type="NCBI Taxonomy" id="1076179"/>
    <lineage>
        <taxon>unclassified sequences</taxon>
        <taxon>metagenomes</taxon>
        <taxon>ecological metagenomes</taxon>
    </lineage>
</organism>
<protein>
    <submittedName>
        <fullName evidence="1">Uncharacterized protein</fullName>
    </submittedName>
</protein>
<gene>
    <name evidence="1" type="ORF">SDC9_100212</name>
</gene>
<dbReference type="EMBL" id="VSSQ01014339">
    <property type="protein sequence ID" value="MPM53444.1"/>
    <property type="molecule type" value="Genomic_DNA"/>
</dbReference>
<evidence type="ECO:0000313" key="1">
    <source>
        <dbReference type="EMBL" id="MPM53444.1"/>
    </source>
</evidence>
<proteinExistence type="predicted"/>
<name>A0A645AV63_9ZZZZ</name>
<reference evidence="1" key="1">
    <citation type="submission" date="2019-08" db="EMBL/GenBank/DDBJ databases">
        <authorList>
            <person name="Kucharzyk K."/>
            <person name="Murdoch R.W."/>
            <person name="Higgins S."/>
            <person name="Loffler F."/>
        </authorList>
    </citation>
    <scope>NUCLEOTIDE SEQUENCE</scope>
</reference>
<dbReference type="AlphaFoldDB" id="A0A645AV63"/>
<sequence length="140" mass="15423">MRPGADDDLLITLTACRGGDAADDFGVKGVLNIRQENQDQVALGFDGIFIAERVHCLNNLVVGCFLYAGFVADCARNGRNGYARGIGNVLQRGLLLHLRHVCSFFQSLPNILSCMRENVNEHKSETGRTVYVKNDKPKNI</sequence>
<comment type="caution">
    <text evidence="1">The sequence shown here is derived from an EMBL/GenBank/DDBJ whole genome shotgun (WGS) entry which is preliminary data.</text>
</comment>
<accession>A0A645AV63</accession>